<feature type="compositionally biased region" description="Basic and acidic residues" evidence="3">
    <location>
        <begin position="260"/>
        <end position="270"/>
    </location>
</feature>
<protein>
    <submittedName>
        <fullName evidence="5">Class II aaRS and biotin synthetase</fullName>
    </submittedName>
</protein>
<dbReference type="STRING" id="1684307.A0A316UAN3"/>
<dbReference type="Pfam" id="PF09825">
    <property type="entry name" value="BPL_N"/>
    <property type="match status" value="1"/>
</dbReference>
<dbReference type="GO" id="GO:0004077">
    <property type="term" value="F:biotin--[biotin carboxyl-carrier protein] ligase activity"/>
    <property type="evidence" value="ECO:0007669"/>
    <property type="project" value="InterPro"/>
</dbReference>
<dbReference type="Gene3D" id="3.30.930.10">
    <property type="entry name" value="Bira Bifunctional Protein, Domain 2"/>
    <property type="match status" value="1"/>
</dbReference>
<dbReference type="PANTHER" id="PTHR12835">
    <property type="entry name" value="BIOTIN PROTEIN LIGASE"/>
    <property type="match status" value="1"/>
</dbReference>
<feature type="region of interest" description="Disordered" evidence="3">
    <location>
        <begin position="248"/>
        <end position="270"/>
    </location>
</feature>
<name>A0A316UAN3_9BASI</name>
<dbReference type="InterPro" id="IPR004143">
    <property type="entry name" value="BPL_LPL_catalytic"/>
</dbReference>
<dbReference type="EMBL" id="KZ819323">
    <property type="protein sequence ID" value="PWN22267.1"/>
    <property type="molecule type" value="Genomic_DNA"/>
</dbReference>
<dbReference type="Proteomes" id="UP000245942">
    <property type="component" value="Unassembled WGS sequence"/>
</dbReference>
<dbReference type="InterPro" id="IPR029062">
    <property type="entry name" value="Class_I_gatase-like"/>
</dbReference>
<dbReference type="SUPFAM" id="SSF55681">
    <property type="entry name" value="Class II aaRS and biotin synthetases"/>
    <property type="match status" value="1"/>
</dbReference>
<reference evidence="5 6" key="1">
    <citation type="journal article" date="2018" name="Mol. Biol. Evol.">
        <title>Broad Genomic Sampling Reveals a Smut Pathogenic Ancestry of the Fungal Clade Ustilaginomycotina.</title>
        <authorList>
            <person name="Kijpornyongpan T."/>
            <person name="Mondo S.J."/>
            <person name="Barry K."/>
            <person name="Sandor L."/>
            <person name="Lee J."/>
            <person name="Lipzen A."/>
            <person name="Pangilinan J."/>
            <person name="LaButti K."/>
            <person name="Hainaut M."/>
            <person name="Henrissat B."/>
            <person name="Grigoriev I.V."/>
            <person name="Spatafora J.W."/>
            <person name="Aime M.C."/>
        </authorList>
    </citation>
    <scope>NUCLEOTIDE SEQUENCE [LARGE SCALE GENOMIC DNA]</scope>
    <source>
        <strain evidence="5 6">MCA 4718</strain>
    </source>
</reference>
<dbReference type="InterPro" id="IPR004408">
    <property type="entry name" value="Biotin_CoA_COase_ligase"/>
</dbReference>
<dbReference type="PROSITE" id="PS51733">
    <property type="entry name" value="BPL_LPL_CATALYTIC"/>
    <property type="match status" value="1"/>
</dbReference>
<dbReference type="CDD" id="cd03144">
    <property type="entry name" value="GATase1_ScBLP_like"/>
    <property type="match status" value="1"/>
</dbReference>
<feature type="domain" description="BPL/LPL catalytic" evidence="4">
    <location>
        <begin position="459"/>
        <end position="700"/>
    </location>
</feature>
<organism evidence="5 6">
    <name type="scientific">Pseudomicrostroma glucosiphilum</name>
    <dbReference type="NCBI Taxonomy" id="1684307"/>
    <lineage>
        <taxon>Eukaryota</taxon>
        <taxon>Fungi</taxon>
        <taxon>Dikarya</taxon>
        <taxon>Basidiomycota</taxon>
        <taxon>Ustilaginomycotina</taxon>
        <taxon>Exobasidiomycetes</taxon>
        <taxon>Microstromatales</taxon>
        <taxon>Microstromatales incertae sedis</taxon>
        <taxon>Pseudomicrostroma</taxon>
    </lineage>
</organism>
<accession>A0A316UAN3</accession>
<evidence type="ECO:0000313" key="5">
    <source>
        <dbReference type="EMBL" id="PWN22267.1"/>
    </source>
</evidence>
<dbReference type="CDD" id="cd16442">
    <property type="entry name" value="BPL"/>
    <property type="match status" value="1"/>
</dbReference>
<dbReference type="OrthoDB" id="10250105at2759"/>
<dbReference type="AlphaFoldDB" id="A0A316UAN3"/>
<evidence type="ECO:0000256" key="3">
    <source>
        <dbReference type="SAM" id="MobiDB-lite"/>
    </source>
</evidence>
<dbReference type="Pfam" id="PF03099">
    <property type="entry name" value="BPL_LplA_LipB"/>
    <property type="match status" value="1"/>
</dbReference>
<evidence type="ECO:0000313" key="6">
    <source>
        <dbReference type="Proteomes" id="UP000245942"/>
    </source>
</evidence>
<dbReference type="GeneID" id="37012569"/>
<dbReference type="PANTHER" id="PTHR12835:SF5">
    <property type="entry name" value="BIOTIN--PROTEIN LIGASE"/>
    <property type="match status" value="1"/>
</dbReference>
<comment type="similarity">
    <text evidence="1">Belongs to the biotin--protein ligase family.</text>
</comment>
<gene>
    <name evidence="5" type="ORF">BCV69DRAFT_267543</name>
</gene>
<dbReference type="RefSeq" id="XP_025349427.1">
    <property type="nucleotide sequence ID" value="XM_025490835.1"/>
</dbReference>
<evidence type="ECO:0000256" key="1">
    <source>
        <dbReference type="ARBA" id="ARBA00009934"/>
    </source>
</evidence>
<keyword evidence="2" id="KW-0436">Ligase</keyword>
<evidence type="ECO:0000256" key="2">
    <source>
        <dbReference type="ARBA" id="ARBA00022598"/>
    </source>
</evidence>
<evidence type="ECO:0000259" key="4">
    <source>
        <dbReference type="PROSITE" id="PS51733"/>
    </source>
</evidence>
<dbReference type="InterPro" id="IPR045864">
    <property type="entry name" value="aa-tRNA-synth_II/BPL/LPL"/>
</dbReference>
<proteinExistence type="inferred from homology"/>
<dbReference type="GO" id="GO:0005737">
    <property type="term" value="C:cytoplasm"/>
    <property type="evidence" value="ECO:0007669"/>
    <property type="project" value="TreeGrafter"/>
</dbReference>
<dbReference type="InterPro" id="IPR019197">
    <property type="entry name" value="Biotin-prot_ligase_N"/>
</dbReference>
<sequence length="796" mass="85608">MSNILVYSGPGVSTSALAHTLRALESLCPTYDVRPTSAEELALAPWQETASLVVIPGGRDLPYVEEWSKLRIREGNGEGSSAGATAQDTVRNWVTQAGGAFLGICAGSYFASSTCTFEQGSPMEVIGARDGLKFYPGECRGTVYKGFVYESDEGARVVRLDTATQGKLAMHYNGGGAFIDADNAQGVEVLARYPIDDWDVAQMSVNGGETYAGQAAVVLCQADKGKALLFGTHPEFSLLPGSRPVRLREKDQDGDEGMADDERTAEQVAESHRKELIQEDYERRRYFGRCLATLGLRVLIPGQEEEHPASQKHAATSAELAAQGRLSPLYLVAASDASLQQTLKAIQEFSATTASSSEPLAHLTVSTGQGTLLTESSQGYLASTKDSNDVLHWYAAVSPAAQEALTACDGGFYPTEEEDTETVNLHKVPKYLIASSLTGSSPQRHWDSSLYFTSLQQARSALDEVPVEEIGSVIQYGERVTSTQTMLDKNPRLMRLLPSGFTSLATHQISGRGRGGNAWISPLGCLQFSTLLHIPVSPSSGSTQAYHHNLGSTPMAIGPKLVFVQYLAGLAIVQAIRAGLGAEYAEVGRKVRLKWPNDIYAEVEDGPGSEERKGVFKHLGKSWAKMGGILVNSQFEKGVWSLVVGCGINTLNPLPTTSLSALIDTYNAKHSSSPPLAHVSQERLAASILTTFSSLWSHFLLSGGWSPTLARLYRQYWLHSDQITTLTTLQPPLKVRIVGISSDNGTLRAVDLSSGGGGGGWGGAAEIRSEDEEGVIELQPDGNSFDMLKNLIKIKE</sequence>
<keyword evidence="6" id="KW-1185">Reference proteome</keyword>
<dbReference type="SUPFAM" id="SSF52317">
    <property type="entry name" value="Class I glutamine amidotransferase-like"/>
    <property type="match status" value="1"/>
</dbReference>